<evidence type="ECO:0000256" key="4">
    <source>
        <dbReference type="SAM" id="Phobius"/>
    </source>
</evidence>
<evidence type="ECO:0000256" key="3">
    <source>
        <dbReference type="ARBA" id="ARBA00022679"/>
    </source>
</evidence>
<evidence type="ECO:0000313" key="6">
    <source>
        <dbReference type="Proteomes" id="UP001307889"/>
    </source>
</evidence>
<dbReference type="PANTHER" id="PTHR48043:SF159">
    <property type="entry name" value="EG:EG0003.4 PROTEIN-RELATED"/>
    <property type="match status" value="1"/>
</dbReference>
<dbReference type="Gene3D" id="3.40.50.2000">
    <property type="entry name" value="Glycogen Phosphorylase B"/>
    <property type="match status" value="2"/>
</dbReference>
<accession>A0ABN7AML6</accession>
<keyword evidence="6" id="KW-1185">Reference proteome</keyword>
<dbReference type="CDD" id="cd03784">
    <property type="entry name" value="GT1_Gtf-like"/>
    <property type="match status" value="1"/>
</dbReference>
<name>A0ABN7AML6_9HEMI</name>
<organism evidence="5 6">
    <name type="scientific">Nesidiocoris tenuis</name>
    <dbReference type="NCBI Taxonomy" id="355587"/>
    <lineage>
        <taxon>Eukaryota</taxon>
        <taxon>Metazoa</taxon>
        <taxon>Ecdysozoa</taxon>
        <taxon>Arthropoda</taxon>
        <taxon>Hexapoda</taxon>
        <taxon>Insecta</taxon>
        <taxon>Pterygota</taxon>
        <taxon>Neoptera</taxon>
        <taxon>Paraneoptera</taxon>
        <taxon>Hemiptera</taxon>
        <taxon>Heteroptera</taxon>
        <taxon>Panheteroptera</taxon>
        <taxon>Cimicomorpha</taxon>
        <taxon>Miridae</taxon>
        <taxon>Dicyphina</taxon>
        <taxon>Nesidiocoris</taxon>
    </lineage>
</organism>
<evidence type="ECO:0000256" key="2">
    <source>
        <dbReference type="ARBA" id="ARBA00022676"/>
    </source>
</evidence>
<dbReference type="EMBL" id="AP028911">
    <property type="protein sequence ID" value="BES92674.1"/>
    <property type="molecule type" value="Genomic_DNA"/>
</dbReference>
<keyword evidence="4" id="KW-0472">Membrane</keyword>
<proteinExistence type="inferred from homology"/>
<comment type="similarity">
    <text evidence="1">Belongs to the UDP-glycosyltransferase family.</text>
</comment>
<protein>
    <submittedName>
        <fullName evidence="5">Glucuronosyltransferase</fullName>
    </submittedName>
</protein>
<dbReference type="SUPFAM" id="SSF53756">
    <property type="entry name" value="UDP-Glycosyltransferase/glycogen phosphorylase"/>
    <property type="match status" value="1"/>
</dbReference>
<dbReference type="Proteomes" id="UP001307889">
    <property type="component" value="Chromosome 3"/>
</dbReference>
<dbReference type="PANTHER" id="PTHR48043">
    <property type="entry name" value="EG:EG0003.4 PROTEIN-RELATED"/>
    <property type="match status" value="1"/>
</dbReference>
<dbReference type="Pfam" id="PF00201">
    <property type="entry name" value="UDPGT"/>
    <property type="match status" value="1"/>
</dbReference>
<sequence length="518" mass="58823">MVVFHIEKWAFLVGIALALYPGFGDCANILGFLPFYGKSHNLVTLPYFEELADRGHKVTLIGTREPRNVGPNMTFLKLNLKPSGREGKRFDELQSASFFTTTLLLTHLLNSYDIEIGLTDYDKFLEIKDIDVVVLEYFESELFLGFVSKFNVPIILIHTSEAMPWHRDSLAEPLELSYKSHYSAFEDVANMGTYRSRLLNTLQTMSILAYHRAVMVPLAQATAEKFWGPTPPLVQLAREASLFLVNTHFSFIGTRPMNPSTIEIGGINIFPPKELPQDLQTLMDNAKDGVIFFSMGSVLKGTSMSDDKRDAFLRVFAELKEIVLWKWEGDLPNKPANLHTSPWFPQRDIFAHPNLKLFIGHCGLLGVHEAITEALPIICLPMFGDQPFNAAALKRQGFGLSLEYASITEEMFRETINRVLKEPSFKENAKRVSAAFKDRPMSAMDTAVYWTEYVIRHKGAPHLKSPARYMAWWEYHNVDVLATIAAIVLTVLILLYKMTKSFLTLLFCRRSHIKVKTS</sequence>
<feature type="transmembrane region" description="Helical" evidence="4">
    <location>
        <begin position="475"/>
        <end position="496"/>
    </location>
</feature>
<keyword evidence="3" id="KW-0808">Transferase</keyword>
<keyword evidence="4" id="KW-1133">Transmembrane helix</keyword>
<evidence type="ECO:0000256" key="1">
    <source>
        <dbReference type="ARBA" id="ARBA00009995"/>
    </source>
</evidence>
<reference evidence="5 6" key="1">
    <citation type="submission" date="2023-09" db="EMBL/GenBank/DDBJ databases">
        <title>Nesidiocoris tenuis whole genome shotgun sequence.</title>
        <authorList>
            <person name="Shibata T."/>
            <person name="Shimoda M."/>
            <person name="Kobayashi T."/>
            <person name="Uehara T."/>
        </authorList>
    </citation>
    <scope>NUCLEOTIDE SEQUENCE [LARGE SCALE GENOMIC DNA]</scope>
    <source>
        <strain evidence="5 6">Japan</strain>
    </source>
</reference>
<gene>
    <name evidence="5" type="ORF">NTJ_05483</name>
</gene>
<keyword evidence="2" id="KW-0328">Glycosyltransferase</keyword>
<keyword evidence="4" id="KW-0812">Transmembrane</keyword>
<dbReference type="InterPro" id="IPR002213">
    <property type="entry name" value="UDP_glucos_trans"/>
</dbReference>
<dbReference type="InterPro" id="IPR050271">
    <property type="entry name" value="UDP-glycosyltransferase"/>
</dbReference>
<evidence type="ECO:0000313" key="5">
    <source>
        <dbReference type="EMBL" id="BES92674.1"/>
    </source>
</evidence>